<accession>A0A9J6AMU3</accession>
<dbReference type="Pfam" id="PF00646">
    <property type="entry name" value="F-box"/>
    <property type="match status" value="1"/>
</dbReference>
<dbReference type="Pfam" id="PF14299">
    <property type="entry name" value="PP2"/>
    <property type="match status" value="1"/>
</dbReference>
<dbReference type="Proteomes" id="UP000824120">
    <property type="component" value="Chromosome 2"/>
</dbReference>
<reference evidence="2 3" key="1">
    <citation type="submission" date="2020-09" db="EMBL/GenBank/DDBJ databases">
        <title>De no assembly of potato wild relative species, Solanum commersonii.</title>
        <authorList>
            <person name="Cho K."/>
        </authorList>
    </citation>
    <scope>NUCLEOTIDE SEQUENCE [LARGE SCALE GENOMIC DNA]</scope>
    <source>
        <strain evidence="2">LZ3.2</strain>
        <tissue evidence="2">Leaf</tissue>
    </source>
</reference>
<evidence type="ECO:0000259" key="1">
    <source>
        <dbReference type="PROSITE" id="PS50181"/>
    </source>
</evidence>
<sequence>MARQKKKEKLVKPQENVQTIVEPWPNLPQKLLNLIGKQHPHLMQNIKCCQIMESQYSWYSKRPRKTRFYGCSHGSIMAGVEYTLLIPTVRNCYWSIPLWDHSIPFKFATTLTLSSIHSNNYNNWSVMVLTGCSYPLFVACHTGYPYKWMKQTSNLIDPNCSKRQLMILTNAIGFEGKFYAISLQVYSKHFTEYFVESNGEILLISEQSIRKVDKVEVMKLQMDDVSWLKLDNLGNRTLFAGTNCCISVNASSQLGCRSNCIYFNDHATDTCKFYELGSDNILPCFDDCDRILSYLCCKSTNPHKIKETKTLVQFLLIEITKNSTFELVYSHFKPRFYSANFKSMENFNGLSMLPEDCTAKILAFTSPLDVCRISLVSKSLHSAAESDSIWEKFLPSDYQSIIAASPSPIPEFHSKKDLFVYLCHSPLLIDAGRKSFSLEKRTGKKCYFLGARDLQITWSDTPQYWKWTSLPESRFPEVAELIHVWWLDILGKIRAGMLSPRTSHTAYLVYKLEDEYGFIYRPSEVSVGISGVEVDTRLAFLVPEGRPQRRDRFDEAEIRESDDDYEVFTPPSDVDMEDASSVMQSDIQRPKLRDDGWFQIELGELFTENEDDCIEMSMKEVKDSVSHKEGLIVEGIEIRPRIEVIIFQESTLEHKRKQKTSSKEEPEPWQNLPGKLLNFLKKQPRPSKLVESIGTAGISKSWRCVSRKCDSISQSLWLELSNEPQYYCKTQQHACSISFEEAGCYWWNGRRRPRYDLWKHFHNYSPWWILKGDKLPIDYCFLNSSRAYCYWSTSSSDRKKTFLFPYSSNGGGGCCFPAFVVSKLGGNQKWMKQESSQNGLIDPNDPKGQLIQFSNAIIFEGKFYALSSQGTLAVIEEVENQFQVTHFIEYLVESNGEILLIFLISERSNRVVDKVEVFNLKIEDLSWLRLENLGDRTLFAGIKCGMSVPASQIGCRNNCVYFTHHYIDGWRLYDIGSGCISPCYDDTGSEIKDPVLKSDQDQMWPQSKLASKVVDLLENKKTSSKEESASVEQWQNLPEKLLNFLKKQPRPSKLVESIGTAGIPKSWRCVSRKCDSTAQSPWLELSNEPQYYCKTQQHTFNFSFEEAGCYWWHGKRRTRYDPWKHFHYYSPWSIVEGEKVPIDYCFLTSSRAHGCWATYSSDHKKTFLFPRDGHCCFPAFVVYQWGKNQKWMKQESSQNGLIDPNDPKGQLIQFSNAIIFEGKFYALSLQGTLAVIEEVENQFQVTRLSRRQAIPSSYSRHFIEYLVESNGEILLIFLISERSNRVVDKVEVFKLKIEDFSWLRLESLGDRTLFAGIKCGLSVPASQVGCRNNCVYFTHRYIDGWRRYDMGSGCISPCYDDAGSEIKDPVWEEPII</sequence>
<organism evidence="2 3">
    <name type="scientific">Solanum commersonii</name>
    <name type="common">Commerson's wild potato</name>
    <name type="synonym">Commerson's nightshade</name>
    <dbReference type="NCBI Taxonomy" id="4109"/>
    <lineage>
        <taxon>Eukaryota</taxon>
        <taxon>Viridiplantae</taxon>
        <taxon>Streptophyta</taxon>
        <taxon>Embryophyta</taxon>
        <taxon>Tracheophyta</taxon>
        <taxon>Spermatophyta</taxon>
        <taxon>Magnoliopsida</taxon>
        <taxon>eudicotyledons</taxon>
        <taxon>Gunneridae</taxon>
        <taxon>Pentapetalae</taxon>
        <taxon>asterids</taxon>
        <taxon>lamiids</taxon>
        <taxon>Solanales</taxon>
        <taxon>Solanaceae</taxon>
        <taxon>Solanoideae</taxon>
        <taxon>Solaneae</taxon>
        <taxon>Solanum</taxon>
    </lineage>
</organism>
<keyword evidence="3" id="KW-1185">Reference proteome</keyword>
<name>A0A9J6AMU3_SOLCO</name>
<dbReference type="InterPro" id="IPR025886">
    <property type="entry name" value="PP2-like"/>
</dbReference>
<dbReference type="InterPro" id="IPR036047">
    <property type="entry name" value="F-box-like_dom_sf"/>
</dbReference>
<dbReference type="OrthoDB" id="642536at2759"/>
<feature type="non-terminal residue" evidence="2">
    <location>
        <position position="1"/>
    </location>
</feature>
<dbReference type="PANTHER" id="PTHR33127:SF69">
    <property type="entry name" value="OS09G0340800 PROTEIN"/>
    <property type="match status" value="1"/>
</dbReference>
<dbReference type="Pfam" id="PF03478">
    <property type="entry name" value="Beta-prop_KIB1-4"/>
    <property type="match status" value="3"/>
</dbReference>
<evidence type="ECO:0000313" key="3">
    <source>
        <dbReference type="Proteomes" id="UP000824120"/>
    </source>
</evidence>
<gene>
    <name evidence="2" type="ORF">H5410_010577</name>
</gene>
<dbReference type="InterPro" id="IPR005174">
    <property type="entry name" value="KIB1-4_b-propeller"/>
</dbReference>
<dbReference type="Gene3D" id="1.20.1280.50">
    <property type="match status" value="1"/>
</dbReference>
<dbReference type="SUPFAM" id="SSF81383">
    <property type="entry name" value="F-box domain"/>
    <property type="match status" value="1"/>
</dbReference>
<comment type="caution">
    <text evidence="2">The sequence shown here is derived from an EMBL/GenBank/DDBJ whole genome shotgun (WGS) entry which is preliminary data.</text>
</comment>
<dbReference type="CDD" id="cd22162">
    <property type="entry name" value="F-box_AtSKIP3-like"/>
    <property type="match status" value="1"/>
</dbReference>
<dbReference type="SMART" id="SM00256">
    <property type="entry name" value="FBOX"/>
    <property type="match status" value="1"/>
</dbReference>
<dbReference type="PANTHER" id="PTHR33127">
    <property type="entry name" value="TRANSMEMBRANE PROTEIN"/>
    <property type="match status" value="1"/>
</dbReference>
<dbReference type="InterPro" id="IPR001810">
    <property type="entry name" value="F-box_dom"/>
</dbReference>
<dbReference type="PROSITE" id="PS50181">
    <property type="entry name" value="FBOX"/>
    <property type="match status" value="1"/>
</dbReference>
<evidence type="ECO:0000313" key="2">
    <source>
        <dbReference type="EMBL" id="KAG5625359.1"/>
    </source>
</evidence>
<proteinExistence type="predicted"/>
<dbReference type="EMBL" id="JACXVP010000002">
    <property type="protein sequence ID" value="KAG5625359.1"/>
    <property type="molecule type" value="Genomic_DNA"/>
</dbReference>
<feature type="domain" description="F-box" evidence="1">
    <location>
        <begin position="347"/>
        <end position="393"/>
    </location>
</feature>
<protein>
    <recommendedName>
        <fullName evidence="1">F-box domain-containing protein</fullName>
    </recommendedName>
</protein>